<reference evidence="1 2" key="1">
    <citation type="submission" date="2020-04" db="EMBL/GenBank/DDBJ databases">
        <title>Plant Genome Project.</title>
        <authorList>
            <person name="Zhang R.-G."/>
        </authorList>
    </citation>
    <scope>NUCLEOTIDE SEQUENCE [LARGE SCALE GENOMIC DNA]</scope>
    <source>
        <strain evidence="1">YNK0</strain>
        <tissue evidence="1">Leaf</tissue>
    </source>
</reference>
<organism evidence="1 2">
    <name type="scientific">Tetracentron sinense</name>
    <name type="common">Spur-leaf</name>
    <dbReference type="NCBI Taxonomy" id="13715"/>
    <lineage>
        <taxon>Eukaryota</taxon>
        <taxon>Viridiplantae</taxon>
        <taxon>Streptophyta</taxon>
        <taxon>Embryophyta</taxon>
        <taxon>Tracheophyta</taxon>
        <taxon>Spermatophyta</taxon>
        <taxon>Magnoliopsida</taxon>
        <taxon>Trochodendrales</taxon>
        <taxon>Trochodendraceae</taxon>
        <taxon>Tetracentron</taxon>
    </lineage>
</organism>
<accession>A0A834ZWZ5</accession>
<evidence type="ECO:0000313" key="1">
    <source>
        <dbReference type="EMBL" id="KAF8412808.1"/>
    </source>
</evidence>
<dbReference type="PANTHER" id="PTHR33443:SF30">
    <property type="entry name" value="SARCOSINE DEHYDROGENASE-2C PROTEIN"/>
    <property type="match status" value="1"/>
</dbReference>
<dbReference type="OrthoDB" id="266020at2759"/>
<gene>
    <name evidence="1" type="ORF">HHK36_000778</name>
</gene>
<proteinExistence type="predicted"/>
<evidence type="ECO:0000313" key="2">
    <source>
        <dbReference type="Proteomes" id="UP000655225"/>
    </source>
</evidence>
<dbReference type="InterPro" id="IPR053234">
    <property type="entry name" value="RPM1_Interactor"/>
</dbReference>
<protein>
    <submittedName>
        <fullName evidence="1">Uncharacterized protein</fullName>
    </submittedName>
</protein>
<dbReference type="EMBL" id="JABCRI010000001">
    <property type="protein sequence ID" value="KAF8412808.1"/>
    <property type="molecule type" value="Genomic_DNA"/>
</dbReference>
<dbReference type="AlphaFoldDB" id="A0A834ZWZ5"/>
<dbReference type="PANTHER" id="PTHR33443">
    <property type="entry name" value="ZGC:112980"/>
    <property type="match status" value="1"/>
</dbReference>
<dbReference type="Proteomes" id="UP000655225">
    <property type="component" value="Unassembled WGS sequence"/>
</dbReference>
<comment type="caution">
    <text evidence="1">The sequence shown here is derived from an EMBL/GenBank/DDBJ whole genome shotgun (WGS) entry which is preliminary data.</text>
</comment>
<dbReference type="OMA" id="RERIWRP"/>
<name>A0A834ZWZ5_TETSI</name>
<sequence>MSNDRLLGKWKEKSESTLIEIWSSSDMKKNALDMKVVEDEDCFILDFDPFESIDLSKKLNISMDDDNDASDLSVIAERGQVACRDYPHSRHLCVKFPFNRTSHESYCEQCYCYVCDSIAPCKYWTGSEIKQDIAMQPSTMTSGSA</sequence>
<keyword evidence="2" id="KW-1185">Reference proteome</keyword>